<evidence type="ECO:0000313" key="1">
    <source>
        <dbReference type="EMBL" id="WZC49192.1"/>
    </source>
</evidence>
<proteinExistence type="predicted"/>
<gene>
    <name evidence="1" type="ORF">AABB29_00590</name>
</gene>
<organism evidence="1 2">
    <name type="scientific">Yoonia phaeophyticola</name>
    <dbReference type="NCBI Taxonomy" id="3137369"/>
    <lineage>
        <taxon>Bacteria</taxon>
        <taxon>Pseudomonadati</taxon>
        <taxon>Pseudomonadota</taxon>
        <taxon>Alphaproteobacteria</taxon>
        <taxon>Rhodobacterales</taxon>
        <taxon>Paracoccaceae</taxon>
        <taxon>Yoonia</taxon>
    </lineage>
</organism>
<dbReference type="EMBL" id="CP150951">
    <property type="protein sequence ID" value="WZC49192.1"/>
    <property type="molecule type" value="Genomic_DNA"/>
</dbReference>
<protein>
    <recommendedName>
        <fullName evidence="3">Tetratricopeptide repeat protein</fullName>
    </recommendedName>
</protein>
<dbReference type="RefSeq" id="WP_341367303.1">
    <property type="nucleotide sequence ID" value="NZ_CP150951.2"/>
</dbReference>
<evidence type="ECO:0008006" key="3">
    <source>
        <dbReference type="Google" id="ProtNLM"/>
    </source>
</evidence>
<accession>A0ABZ2V4U8</accession>
<dbReference type="Proteomes" id="UP001440612">
    <property type="component" value="Chromosome"/>
</dbReference>
<evidence type="ECO:0000313" key="2">
    <source>
        <dbReference type="Proteomes" id="UP001440612"/>
    </source>
</evidence>
<dbReference type="SUPFAM" id="SSF48452">
    <property type="entry name" value="TPR-like"/>
    <property type="match status" value="1"/>
</dbReference>
<dbReference type="Gene3D" id="1.25.40.10">
    <property type="entry name" value="Tetratricopeptide repeat domain"/>
    <property type="match status" value="1"/>
</dbReference>
<reference evidence="2" key="1">
    <citation type="submission" date="2024-04" db="EMBL/GenBank/DDBJ databases">
        <title>Phylogenomic analyses of a clade within the roseobacter group suggest taxonomic reassignments of species of the genera Aestuariivita, Citreicella, Loktanella, Nautella, Pelagibaca, Ruegeria, Thalassobius, Thiobacimonas and Tropicibacter, and the proposal o.</title>
        <authorList>
            <person name="Jeon C.O."/>
        </authorList>
    </citation>
    <scope>NUCLEOTIDE SEQUENCE [LARGE SCALE GENOMIC DNA]</scope>
    <source>
        <strain evidence="2">BS5-3</strain>
    </source>
</reference>
<name>A0ABZ2V4U8_9RHOB</name>
<sequence>MMSILNFDYEDPSALIDEVNDMMPMMDAVIADLGLSDETAVQAVREGISPHIALGLSDDHLDAIFMTGLKSMQAGDVAQAQTVFFKLATLKAIDYRFWYALGTTFQVQDRFAEAGRIYMVSLSLRATDVDGYLRLGECLLASDEMQEALECFQTAWALCDDGHGTDAQRDAAERLVTHMDERMQTALADAVPLSSKGN</sequence>
<keyword evidence="2" id="KW-1185">Reference proteome</keyword>
<dbReference type="InterPro" id="IPR011990">
    <property type="entry name" value="TPR-like_helical_dom_sf"/>
</dbReference>